<evidence type="ECO:0000313" key="7">
    <source>
        <dbReference type="EMBL" id="KAJ8071862.1"/>
    </source>
</evidence>
<evidence type="ECO:0000256" key="2">
    <source>
        <dbReference type="ARBA" id="ARBA00022771"/>
    </source>
</evidence>
<dbReference type="Gene3D" id="3.30.40.10">
    <property type="entry name" value="Zinc/RING finger domain, C3HC4 (zinc finger)"/>
    <property type="match status" value="1"/>
</dbReference>
<feature type="domain" description="RING-type" evidence="6">
    <location>
        <begin position="211"/>
        <end position="257"/>
    </location>
</feature>
<keyword evidence="1" id="KW-0479">Metal-binding</keyword>
<feature type="coiled-coil region" evidence="5">
    <location>
        <begin position="384"/>
        <end position="418"/>
    </location>
</feature>
<evidence type="ECO:0000256" key="4">
    <source>
        <dbReference type="PROSITE-ProRule" id="PRU00175"/>
    </source>
</evidence>
<dbReference type="Proteomes" id="UP001152300">
    <property type="component" value="Unassembled WGS sequence"/>
</dbReference>
<dbReference type="PANTHER" id="PTHR45969:SF69">
    <property type="entry name" value="FINGER DOMAIN PROTEIN, PUTATIVE (AFU_ORTHOLOGUE AFUA_3G12190)-RELATED"/>
    <property type="match status" value="1"/>
</dbReference>
<evidence type="ECO:0000313" key="8">
    <source>
        <dbReference type="Proteomes" id="UP001152300"/>
    </source>
</evidence>
<comment type="caution">
    <text evidence="7">The sequence shown here is derived from an EMBL/GenBank/DDBJ whole genome shotgun (WGS) entry which is preliminary data.</text>
</comment>
<dbReference type="InterPro" id="IPR013083">
    <property type="entry name" value="Znf_RING/FYVE/PHD"/>
</dbReference>
<protein>
    <recommendedName>
        <fullName evidence="6">RING-type domain-containing protein</fullName>
    </recommendedName>
</protein>
<keyword evidence="2 4" id="KW-0863">Zinc-finger</keyword>
<sequence>MCIILFFSYKECGHECQHLRPCQEDGSLCYHTLSIPVRETCNDFCRDCFMLPDPRVAQSLEHRSKESIIEWLIERYQNWNVEAETQDLQIRVQNLPPMPGHQYNPDYPLSNRIPVDLLPTESIYLLTMIVYQRLIPDFWIRVIRGENPSRASRESILCLRQILMVDSALTLLRSRLPRDQWQRYMGYQPPESNTAGIFDPVALPLFDNEECGICRVPLKDIEAQGVPVKTHCNHVFHQRCLEEWLELSPNGDCPACRAVLQGANPAPQKPDQISEWLTSLGPRPQAFPTHQPITDQYIQQLNANVDEALVRAIQTDRDLTAIETEIIDTLGENSHLMEQAFQQFRDTRAISIRIPRELSEVAYARHEIHVRHHQWMFAQELIASRRLERRRDDLELLCDRARADYHAALTELDRATTERARREFFRENPIADY</sequence>
<evidence type="ECO:0000259" key="6">
    <source>
        <dbReference type="PROSITE" id="PS50089"/>
    </source>
</evidence>
<dbReference type="EMBL" id="JAPEIS010000001">
    <property type="protein sequence ID" value="KAJ8071862.1"/>
    <property type="molecule type" value="Genomic_DNA"/>
</dbReference>
<accession>A0A9X0AZL6</accession>
<dbReference type="InterPro" id="IPR001841">
    <property type="entry name" value="Znf_RING"/>
</dbReference>
<organism evidence="7 8">
    <name type="scientific">Sclerotinia nivalis</name>
    <dbReference type="NCBI Taxonomy" id="352851"/>
    <lineage>
        <taxon>Eukaryota</taxon>
        <taxon>Fungi</taxon>
        <taxon>Dikarya</taxon>
        <taxon>Ascomycota</taxon>
        <taxon>Pezizomycotina</taxon>
        <taxon>Leotiomycetes</taxon>
        <taxon>Helotiales</taxon>
        <taxon>Sclerotiniaceae</taxon>
        <taxon>Sclerotinia</taxon>
    </lineage>
</organism>
<dbReference type="SMART" id="SM01197">
    <property type="entry name" value="FANCL_C"/>
    <property type="match status" value="1"/>
</dbReference>
<keyword evidence="5" id="KW-0175">Coiled coil</keyword>
<dbReference type="AlphaFoldDB" id="A0A9X0AZL6"/>
<dbReference type="SUPFAM" id="SSF57850">
    <property type="entry name" value="RING/U-box"/>
    <property type="match status" value="1"/>
</dbReference>
<evidence type="ECO:0000256" key="5">
    <source>
        <dbReference type="SAM" id="Coils"/>
    </source>
</evidence>
<gene>
    <name evidence="7" type="ORF">OCU04_002171</name>
</gene>
<dbReference type="GO" id="GO:0008270">
    <property type="term" value="F:zinc ion binding"/>
    <property type="evidence" value="ECO:0007669"/>
    <property type="project" value="UniProtKB-KW"/>
</dbReference>
<evidence type="ECO:0000256" key="1">
    <source>
        <dbReference type="ARBA" id="ARBA00022723"/>
    </source>
</evidence>
<reference evidence="7" key="1">
    <citation type="submission" date="2022-11" db="EMBL/GenBank/DDBJ databases">
        <title>Genome Resource of Sclerotinia nivalis Strain SnTB1, a Plant Pathogen Isolated from American Ginseng.</title>
        <authorList>
            <person name="Fan S."/>
        </authorList>
    </citation>
    <scope>NUCLEOTIDE SEQUENCE</scope>
    <source>
        <strain evidence="7">SnTB1</strain>
    </source>
</reference>
<proteinExistence type="predicted"/>
<dbReference type="SMART" id="SM00184">
    <property type="entry name" value="RING"/>
    <property type="match status" value="1"/>
</dbReference>
<keyword evidence="8" id="KW-1185">Reference proteome</keyword>
<dbReference type="PROSITE" id="PS50089">
    <property type="entry name" value="ZF_RING_2"/>
    <property type="match status" value="1"/>
</dbReference>
<dbReference type="GO" id="GO:0016567">
    <property type="term" value="P:protein ubiquitination"/>
    <property type="evidence" value="ECO:0007669"/>
    <property type="project" value="TreeGrafter"/>
</dbReference>
<dbReference type="PANTHER" id="PTHR45969">
    <property type="entry name" value="RING ZINC FINGER PROTEIN-RELATED"/>
    <property type="match status" value="1"/>
</dbReference>
<dbReference type="OrthoDB" id="3525935at2759"/>
<dbReference type="Pfam" id="PF13639">
    <property type="entry name" value="zf-RING_2"/>
    <property type="match status" value="1"/>
</dbReference>
<keyword evidence="3" id="KW-0862">Zinc</keyword>
<evidence type="ECO:0000256" key="3">
    <source>
        <dbReference type="ARBA" id="ARBA00022833"/>
    </source>
</evidence>
<name>A0A9X0AZL6_9HELO</name>
<dbReference type="GO" id="GO:0061630">
    <property type="term" value="F:ubiquitin protein ligase activity"/>
    <property type="evidence" value="ECO:0007669"/>
    <property type="project" value="TreeGrafter"/>
</dbReference>